<evidence type="ECO:0000256" key="15">
    <source>
        <dbReference type="SAM" id="Coils"/>
    </source>
</evidence>
<dbReference type="SUPFAM" id="SSF52540">
    <property type="entry name" value="P-loop containing nucleoside triphosphate hydrolases"/>
    <property type="match status" value="1"/>
</dbReference>
<dbReference type="PANTHER" id="PTHR10903">
    <property type="entry name" value="GTPASE, IMAP FAMILY MEMBER-RELATED"/>
    <property type="match status" value="1"/>
</dbReference>
<evidence type="ECO:0000256" key="2">
    <source>
        <dbReference type="ARBA" id="ARBA00004167"/>
    </source>
</evidence>
<keyword evidence="13" id="KW-0472">Membrane</keyword>
<feature type="coiled-coil region" evidence="15">
    <location>
        <begin position="277"/>
        <end position="401"/>
    </location>
</feature>
<feature type="compositionally biased region" description="Polar residues" evidence="16">
    <location>
        <begin position="1"/>
        <end position="34"/>
    </location>
</feature>
<evidence type="ECO:0000256" key="12">
    <source>
        <dbReference type="ARBA" id="ARBA00022989"/>
    </source>
</evidence>
<evidence type="ECO:0000256" key="6">
    <source>
        <dbReference type="ARBA" id="ARBA00022692"/>
    </source>
</evidence>
<dbReference type="Proteomes" id="UP000054270">
    <property type="component" value="Unassembled WGS sequence"/>
</dbReference>
<evidence type="ECO:0000256" key="11">
    <source>
        <dbReference type="ARBA" id="ARBA00022927"/>
    </source>
</evidence>
<proteinExistence type="predicted"/>
<dbReference type="GO" id="GO:0005525">
    <property type="term" value="F:GTP binding"/>
    <property type="evidence" value="ECO:0007669"/>
    <property type="project" value="InterPro"/>
</dbReference>
<dbReference type="OrthoDB" id="8954335at2759"/>
<sequence>MMLPSEHSNPSDETVGTSFSATVLPSENPNTSYDEINVPFSAMKLPPDSDNPSDDEEIFEQQDVVIAVMGATGSGKSSFINLLTGKTSVVIGDSLESETADVEAIRFIDEATGRKVTIVDTPGFDDSRQGVTDTDILKKIADFLLSEYDADRKLTGLVYVQRISDPRFSGQQGKNLRMFQKLCGTETYKNVVVLTTFWDQVGDEVGAKREEQLQSKFFKSVVDGGAHFMRHNRTLDTAGAVLSYVFAELAPVTTRIQIEMGKEGKTLVDTAAGSVQQEEIERVIAQHKQEVSSLMAEMETIKESNTAARRELEEERAKLQEQLVRWETERVSLREGLDKESSARQKLEADLAAERVDRDKWRQEQERKFEAQGKANSDAILDKAEERRRQEERVREEVARAVHAERHKSFRKKAMDFAEDQPLVPAFLVKPAFGAMGVGLDIAKALRSKRSKK</sequence>
<comment type="subcellular location">
    <subcellularLocation>
        <location evidence="2">Membrane</location>
        <topology evidence="2">Single-pass membrane protein</topology>
    </subcellularLocation>
    <subcellularLocation>
        <location evidence="14">Plastid</location>
        <location evidence="14">Chloroplast outer membrane</location>
    </subcellularLocation>
</comment>
<gene>
    <name evidence="18" type="ORF">HYPSUDRAFT_54755</name>
</gene>
<comment type="cofactor">
    <cofactor evidence="1">
        <name>Mg(2+)</name>
        <dbReference type="ChEBI" id="CHEBI:18420"/>
    </cofactor>
</comment>
<evidence type="ECO:0000313" key="18">
    <source>
        <dbReference type="EMBL" id="KJA22642.1"/>
    </source>
</evidence>
<keyword evidence="19" id="KW-1185">Reference proteome</keyword>
<protein>
    <recommendedName>
        <fullName evidence="17">G domain-containing protein</fullName>
    </recommendedName>
</protein>
<keyword evidence="12" id="KW-1133">Transmembrane helix</keyword>
<keyword evidence="10" id="KW-0460">Magnesium</keyword>
<keyword evidence="9" id="KW-1002">Plastid outer membrane</keyword>
<dbReference type="AlphaFoldDB" id="A0A0D2L6P3"/>
<keyword evidence="5" id="KW-0934">Plastid</keyword>
<keyword evidence="7" id="KW-0479">Metal-binding</keyword>
<evidence type="ECO:0000256" key="9">
    <source>
        <dbReference type="ARBA" id="ARBA00022805"/>
    </source>
</evidence>
<keyword evidence="11" id="KW-0653">Protein transport</keyword>
<evidence type="ECO:0000256" key="16">
    <source>
        <dbReference type="SAM" id="MobiDB-lite"/>
    </source>
</evidence>
<evidence type="ECO:0000259" key="17">
    <source>
        <dbReference type="Pfam" id="PF01926"/>
    </source>
</evidence>
<name>A0A0D2L6P3_HYPSF</name>
<dbReference type="GO" id="GO:0046872">
    <property type="term" value="F:metal ion binding"/>
    <property type="evidence" value="ECO:0007669"/>
    <property type="project" value="UniProtKB-KW"/>
</dbReference>
<accession>A0A0D2L6P3</accession>
<dbReference type="GO" id="GO:0016787">
    <property type="term" value="F:hydrolase activity"/>
    <property type="evidence" value="ECO:0007669"/>
    <property type="project" value="UniProtKB-KW"/>
</dbReference>
<evidence type="ECO:0000256" key="4">
    <source>
        <dbReference type="ARBA" id="ARBA00022528"/>
    </source>
</evidence>
<evidence type="ECO:0000256" key="13">
    <source>
        <dbReference type="ARBA" id="ARBA00023136"/>
    </source>
</evidence>
<feature type="region of interest" description="Disordered" evidence="16">
    <location>
        <begin position="1"/>
        <end position="55"/>
    </location>
</feature>
<dbReference type="InterPro" id="IPR006073">
    <property type="entry name" value="GTP-bd"/>
</dbReference>
<dbReference type="GO" id="GO:0015031">
    <property type="term" value="P:protein transport"/>
    <property type="evidence" value="ECO:0007669"/>
    <property type="project" value="UniProtKB-KW"/>
</dbReference>
<dbReference type="GO" id="GO:0016020">
    <property type="term" value="C:membrane"/>
    <property type="evidence" value="ECO:0007669"/>
    <property type="project" value="UniProtKB-SubCell"/>
</dbReference>
<dbReference type="EMBL" id="KN817548">
    <property type="protein sequence ID" value="KJA22642.1"/>
    <property type="molecule type" value="Genomic_DNA"/>
</dbReference>
<reference evidence="19" key="1">
    <citation type="submission" date="2014-04" db="EMBL/GenBank/DDBJ databases">
        <title>Evolutionary Origins and Diversification of the Mycorrhizal Mutualists.</title>
        <authorList>
            <consortium name="DOE Joint Genome Institute"/>
            <consortium name="Mycorrhizal Genomics Consortium"/>
            <person name="Kohler A."/>
            <person name="Kuo A."/>
            <person name="Nagy L.G."/>
            <person name="Floudas D."/>
            <person name="Copeland A."/>
            <person name="Barry K.W."/>
            <person name="Cichocki N."/>
            <person name="Veneault-Fourrey C."/>
            <person name="LaButti K."/>
            <person name="Lindquist E.A."/>
            <person name="Lipzen A."/>
            <person name="Lundell T."/>
            <person name="Morin E."/>
            <person name="Murat C."/>
            <person name="Riley R."/>
            <person name="Ohm R."/>
            <person name="Sun H."/>
            <person name="Tunlid A."/>
            <person name="Henrissat B."/>
            <person name="Grigoriev I.V."/>
            <person name="Hibbett D.S."/>
            <person name="Martin F."/>
        </authorList>
    </citation>
    <scope>NUCLEOTIDE SEQUENCE [LARGE SCALE GENOMIC DNA]</scope>
    <source>
        <strain evidence="19">FD-334 SS-4</strain>
    </source>
</reference>
<dbReference type="InterPro" id="IPR027417">
    <property type="entry name" value="P-loop_NTPase"/>
</dbReference>
<evidence type="ECO:0000256" key="5">
    <source>
        <dbReference type="ARBA" id="ARBA00022640"/>
    </source>
</evidence>
<evidence type="ECO:0000313" key="19">
    <source>
        <dbReference type="Proteomes" id="UP000054270"/>
    </source>
</evidence>
<evidence type="ECO:0000256" key="7">
    <source>
        <dbReference type="ARBA" id="ARBA00022723"/>
    </source>
</evidence>
<dbReference type="PANTHER" id="PTHR10903:SF135">
    <property type="entry name" value="TRANSLOCASE OF CHLOROPLAST 120, CHLOROPLASTIC-RELATED"/>
    <property type="match status" value="1"/>
</dbReference>
<evidence type="ECO:0000256" key="14">
    <source>
        <dbReference type="ARBA" id="ARBA00024013"/>
    </source>
</evidence>
<keyword evidence="6" id="KW-0812">Transmembrane</keyword>
<keyword evidence="4" id="KW-0150">Chloroplast</keyword>
<evidence type="ECO:0000256" key="8">
    <source>
        <dbReference type="ARBA" id="ARBA00022801"/>
    </source>
</evidence>
<dbReference type="Pfam" id="PF01926">
    <property type="entry name" value="MMR_HSR1"/>
    <property type="match status" value="1"/>
</dbReference>
<dbReference type="OMA" id="NEHTARN"/>
<evidence type="ECO:0000256" key="1">
    <source>
        <dbReference type="ARBA" id="ARBA00001946"/>
    </source>
</evidence>
<organism evidence="18 19">
    <name type="scientific">Hypholoma sublateritium (strain FD-334 SS-4)</name>
    <dbReference type="NCBI Taxonomy" id="945553"/>
    <lineage>
        <taxon>Eukaryota</taxon>
        <taxon>Fungi</taxon>
        <taxon>Dikarya</taxon>
        <taxon>Basidiomycota</taxon>
        <taxon>Agaricomycotina</taxon>
        <taxon>Agaricomycetes</taxon>
        <taxon>Agaricomycetidae</taxon>
        <taxon>Agaricales</taxon>
        <taxon>Agaricineae</taxon>
        <taxon>Strophariaceae</taxon>
        <taxon>Hypholoma</taxon>
    </lineage>
</organism>
<dbReference type="InterPro" id="IPR045058">
    <property type="entry name" value="GIMA/IAN/Toc"/>
</dbReference>
<feature type="domain" description="G" evidence="17">
    <location>
        <begin position="66"/>
        <end position="150"/>
    </location>
</feature>
<dbReference type="Gene3D" id="3.40.50.300">
    <property type="entry name" value="P-loop containing nucleotide triphosphate hydrolases"/>
    <property type="match status" value="1"/>
</dbReference>
<evidence type="ECO:0000256" key="10">
    <source>
        <dbReference type="ARBA" id="ARBA00022842"/>
    </source>
</evidence>
<evidence type="ECO:0000256" key="3">
    <source>
        <dbReference type="ARBA" id="ARBA00022448"/>
    </source>
</evidence>
<keyword evidence="3" id="KW-0813">Transport</keyword>
<keyword evidence="15" id="KW-0175">Coiled coil</keyword>
<keyword evidence="8" id="KW-0378">Hydrolase</keyword>